<gene>
    <name evidence="1" type="ORF">GO620_002465</name>
</gene>
<reference evidence="1 2" key="1">
    <citation type="submission" date="2020-12" db="EMBL/GenBank/DDBJ databases">
        <title>HMF7856_wgs.fasta genome submission.</title>
        <authorList>
            <person name="Kang H."/>
            <person name="Kim H."/>
            <person name="Joh K."/>
        </authorList>
    </citation>
    <scope>NUCLEOTIDE SEQUENCE [LARGE SCALE GENOMIC DNA]</scope>
    <source>
        <strain evidence="1 2">HMF7856</strain>
    </source>
</reference>
<dbReference type="EMBL" id="CP066775">
    <property type="protein sequence ID" value="QQL50338.1"/>
    <property type="molecule type" value="Genomic_DNA"/>
</dbReference>
<keyword evidence="2" id="KW-1185">Reference proteome</keyword>
<protein>
    <submittedName>
        <fullName evidence="1">Uncharacterized protein</fullName>
    </submittedName>
</protein>
<dbReference type="RefSeq" id="WP_157522397.1">
    <property type="nucleotide sequence ID" value="NZ_CP066775.1"/>
</dbReference>
<name>A0A6I4IMN5_9SPHI</name>
<dbReference type="AlphaFoldDB" id="A0A6I4IMN5"/>
<organism evidence="1 2">
    <name type="scientific">Mucilaginibacter ginkgonis</name>
    <dbReference type="NCBI Taxonomy" id="2682091"/>
    <lineage>
        <taxon>Bacteria</taxon>
        <taxon>Pseudomonadati</taxon>
        <taxon>Bacteroidota</taxon>
        <taxon>Sphingobacteriia</taxon>
        <taxon>Sphingobacteriales</taxon>
        <taxon>Sphingobacteriaceae</taxon>
        <taxon>Mucilaginibacter</taxon>
    </lineage>
</organism>
<dbReference type="Proteomes" id="UP000429232">
    <property type="component" value="Chromosome"/>
</dbReference>
<sequence>MADDLSKQLSSMTSGVDDLKKSLNEINKAIPDFTSGMQSGLTGIAKVLPDVVTSMMNLNKQNKELASQGGKPASVLSQLASGMLSWNTAISVGTTLLITYGVNYWIGLLI</sequence>
<dbReference type="KEGG" id="mgik:GO620_002465"/>
<evidence type="ECO:0000313" key="1">
    <source>
        <dbReference type="EMBL" id="QQL50338.1"/>
    </source>
</evidence>
<accession>A0A6I4IMN5</accession>
<evidence type="ECO:0000313" key="2">
    <source>
        <dbReference type="Proteomes" id="UP000429232"/>
    </source>
</evidence>
<proteinExistence type="predicted"/>